<evidence type="ECO:0000313" key="9">
    <source>
        <dbReference type="Proteomes" id="UP000036520"/>
    </source>
</evidence>
<feature type="domain" description="RagB/SusD" evidence="6">
    <location>
        <begin position="323"/>
        <end position="601"/>
    </location>
</feature>
<dbReference type="Gene3D" id="1.25.40.390">
    <property type="match status" value="1"/>
</dbReference>
<evidence type="ECO:0000259" key="7">
    <source>
        <dbReference type="Pfam" id="PF14322"/>
    </source>
</evidence>
<keyword evidence="9" id="KW-1185">Reference proteome</keyword>
<dbReference type="RefSeq" id="WP_048643909.1">
    <property type="nucleotide sequence ID" value="NZ_CP012040.1"/>
</dbReference>
<accession>A0A0H4PZL0</accession>
<dbReference type="GO" id="GO:0009279">
    <property type="term" value="C:cell outer membrane"/>
    <property type="evidence" value="ECO:0007669"/>
    <property type="project" value="UniProtKB-SubCell"/>
</dbReference>
<dbReference type="Proteomes" id="UP000036520">
    <property type="component" value="Chromosome"/>
</dbReference>
<evidence type="ECO:0000256" key="1">
    <source>
        <dbReference type="ARBA" id="ARBA00004442"/>
    </source>
</evidence>
<evidence type="ECO:0000256" key="5">
    <source>
        <dbReference type="ARBA" id="ARBA00023237"/>
    </source>
</evidence>
<organism evidence="8 9">
    <name type="scientific">Cyclobacterium amurskyense</name>
    <dbReference type="NCBI Taxonomy" id="320787"/>
    <lineage>
        <taxon>Bacteria</taxon>
        <taxon>Pseudomonadati</taxon>
        <taxon>Bacteroidota</taxon>
        <taxon>Cytophagia</taxon>
        <taxon>Cytophagales</taxon>
        <taxon>Cyclobacteriaceae</taxon>
        <taxon>Cyclobacterium</taxon>
    </lineage>
</organism>
<dbReference type="KEGG" id="camu:CA2015_4514"/>
<gene>
    <name evidence="8" type="ORF">CA2015_4514</name>
</gene>
<dbReference type="InterPro" id="IPR012944">
    <property type="entry name" value="SusD_RagB_dom"/>
</dbReference>
<name>A0A0H4PZL0_9BACT</name>
<evidence type="ECO:0000256" key="3">
    <source>
        <dbReference type="ARBA" id="ARBA00022729"/>
    </source>
</evidence>
<comment type="subcellular location">
    <subcellularLocation>
        <location evidence="1">Cell outer membrane</location>
    </subcellularLocation>
</comment>
<comment type="similarity">
    <text evidence="2">Belongs to the SusD family.</text>
</comment>
<keyword evidence="3" id="KW-0732">Signal</keyword>
<feature type="domain" description="SusD-like N-terminal" evidence="7">
    <location>
        <begin position="26"/>
        <end position="223"/>
    </location>
</feature>
<evidence type="ECO:0000256" key="2">
    <source>
        <dbReference type="ARBA" id="ARBA00006275"/>
    </source>
</evidence>
<evidence type="ECO:0000259" key="6">
    <source>
        <dbReference type="Pfam" id="PF07980"/>
    </source>
</evidence>
<dbReference type="OrthoDB" id="5694214at2"/>
<sequence>MRIHIKSKLYIALAMVLPLLNMSCNEFLEREPLSVVTPEAYLHSEADLAAYTIANYAFPTHSGWNVGTFGYDNHTDNQATTNASNRWIPGEYRVSQTGGSWSFGQIRDMNYFLETVVPRWKANGISGNTSNVEHYIGEGYFLRAYEYFNKVQSLGDYPIVKTTLPDDMETLTEVSKRKPRNEVARFIISDLDSAINLLLVSPPGGKNRINQMAALTFKSRVALHEATWLLYHKGTAHVPGGPGWPGEGDNPNFSLDIDQEIDYFLGEAMEAAELVADQVSLTTNTLDNGYDSSENPYHKMFGDLDMSQYDEVLLWRQYDHTLGIRHNINAYINSNGGNTGYTKGLVESFLMANGLPIYAAGSGYHGDDFIADVKADRDNRLQLFMKDAGEVRLIGQTNADGSPVLITEPEIIGNQETKYVTGYGIKKGFSYLPSQTVGEAGTVGSIVFRAAEAYLNYIEASYLANGSIDAKAAAYWEALRVRAGVSPDFNLTIANTIISKEAEGDMGAYSSGEMLSDPILYNIRRERRNELIAEGMRFFDLKRWRALDQLKSDPYIAKGFKLWGPMQSWYVDEETNETLLIPAGTNDSATPNVSNPDESDYLLPYRIMLGGTNLVKDGYKWATAHYLEPIAIQHFIITSTSGDPSNSVIYQNPGWSLQANEGALE</sequence>
<protein>
    <submittedName>
        <fullName evidence="8">RagB/SusD domain-containing protein</fullName>
    </submittedName>
</protein>
<dbReference type="Pfam" id="PF07980">
    <property type="entry name" value="SusD_RagB"/>
    <property type="match status" value="1"/>
</dbReference>
<dbReference type="InterPro" id="IPR011990">
    <property type="entry name" value="TPR-like_helical_dom_sf"/>
</dbReference>
<evidence type="ECO:0000313" key="8">
    <source>
        <dbReference type="EMBL" id="AKP53852.1"/>
    </source>
</evidence>
<dbReference type="STRING" id="320787.CA2015_4514"/>
<reference evidence="8 9" key="1">
    <citation type="submission" date="2015-07" db="EMBL/GenBank/DDBJ databases">
        <authorList>
            <person name="Kim K.M."/>
        </authorList>
    </citation>
    <scope>NUCLEOTIDE SEQUENCE [LARGE SCALE GENOMIC DNA]</scope>
    <source>
        <strain evidence="8 9">KCTC 12363</strain>
    </source>
</reference>
<keyword evidence="4" id="KW-0472">Membrane</keyword>
<proteinExistence type="inferred from homology"/>
<keyword evidence="5" id="KW-0998">Cell outer membrane</keyword>
<dbReference type="InterPro" id="IPR033985">
    <property type="entry name" value="SusD-like_N"/>
</dbReference>
<dbReference type="AlphaFoldDB" id="A0A0H4PZL0"/>
<dbReference type="SUPFAM" id="SSF48452">
    <property type="entry name" value="TPR-like"/>
    <property type="match status" value="1"/>
</dbReference>
<dbReference type="EMBL" id="CP012040">
    <property type="protein sequence ID" value="AKP53852.1"/>
    <property type="molecule type" value="Genomic_DNA"/>
</dbReference>
<evidence type="ECO:0000256" key="4">
    <source>
        <dbReference type="ARBA" id="ARBA00023136"/>
    </source>
</evidence>
<dbReference type="Pfam" id="PF14322">
    <property type="entry name" value="SusD-like_3"/>
    <property type="match status" value="1"/>
</dbReference>